<reference evidence="1 2" key="1">
    <citation type="journal article" date="2019" name="Int. J. Syst. Evol. Microbiol.">
        <title>The Global Catalogue of Microorganisms (GCM) 10K type strain sequencing project: providing services to taxonomists for standard genome sequencing and annotation.</title>
        <authorList>
            <consortium name="The Broad Institute Genomics Platform"/>
            <consortium name="The Broad Institute Genome Sequencing Center for Infectious Disease"/>
            <person name="Wu L."/>
            <person name="Ma J."/>
        </authorList>
    </citation>
    <scope>NUCLEOTIDE SEQUENCE [LARGE SCALE GENOMIC DNA]</scope>
    <source>
        <strain evidence="1 2">JCM 14969</strain>
    </source>
</reference>
<dbReference type="RefSeq" id="WP_344221363.1">
    <property type="nucleotide sequence ID" value="NZ_BAAAOS010000056.1"/>
</dbReference>
<gene>
    <name evidence="1" type="ORF">GCM10009789_73790</name>
</gene>
<dbReference type="Proteomes" id="UP001500393">
    <property type="component" value="Unassembled WGS sequence"/>
</dbReference>
<proteinExistence type="predicted"/>
<dbReference type="SUPFAM" id="SSF48452">
    <property type="entry name" value="TPR-like"/>
    <property type="match status" value="3"/>
</dbReference>
<accession>A0ABN2EK69</accession>
<comment type="caution">
    <text evidence="1">The sequence shown here is derived from an EMBL/GenBank/DDBJ whole genome shotgun (WGS) entry which is preliminary data.</text>
</comment>
<protein>
    <recommendedName>
        <fullName evidence="3">Tetratricopeptide repeat protein</fullName>
    </recommendedName>
</protein>
<evidence type="ECO:0008006" key="3">
    <source>
        <dbReference type="Google" id="ProtNLM"/>
    </source>
</evidence>
<dbReference type="SMART" id="SM00028">
    <property type="entry name" value="TPR"/>
    <property type="match status" value="5"/>
</dbReference>
<dbReference type="InterPro" id="IPR011990">
    <property type="entry name" value="TPR-like_helical_dom_sf"/>
</dbReference>
<dbReference type="EMBL" id="BAAAOS010000056">
    <property type="protein sequence ID" value="GAA1608576.1"/>
    <property type="molecule type" value="Genomic_DNA"/>
</dbReference>
<sequence>MTDDLLDRLHRAESTPYGKARSALLEDVVRRADAAQNEDVAFSSRLSLVTSYVMGGESRKSLVPFARCVADWDAQPDKFREHTHTFLWSFKYAPSTLSQFPEVPLRQAYAVLDDMERRWLEAGHSLHAVHQYRWVVANHVGDAEEAAEQFRLWSTAPRDDLSDCVGCDPTSKVQHLIQTGRNDDAVALAVGVLDGRLTCAEQPQQMLTELLPAYVAEGMYSEAVDAHRRAYRALRNLPGELTSYSDHVEFLALTGNQTRAIELVERHLPELADPPSTLAEMYFAAAASLALQRVSGQDLMIRQPQADDVPAGQLAEELAERALAIAARFDERNGTSHQSSVVRSVLTAEPWVDYLPLSETARRAHVRQQASAAASVAGAVEVVAGPEPTGRGWLDRAEEAWQGYRRDEAVAAWQAFEREVPEADRTPLDRARLLDGQGLASYDNPEVSLEAWRQALTLYAELGEEVRLLRDRARIARTLGYLGQIEEGLATGEEPLRWLIANDEPRRRAGWQDSLATMYAQAGRFEDAVRELVAARELPETDDEQRANSAILLSNLLTQLDRFEDAETAATAGLTVADDLPRSVAYRQRGRIRTLLDRPAEAVDDLEEAIALGVSLPGNEIHNGLCQVDLARAYLLTGRALEAAETAEEASGVFEGTPELAGFLAEARAVLIDAYRALGELDSALTHVRAQLAAAPPDAYPHWLGSLRQDEGALLERMDRDKEAVDAFLAAAEHFETAELPIEHVQALRLAGQSARYCGDFDLVEQLLSRARPILDPLPSADQAVLFQRAGIHWDLAMLALQKGETPVAVQHTTQAAESYERGGFEGQHLNARLLIAEHGTTDATLLEELFNTIPTGDDLWHRAGWLLADRLRTLNRPEEAAALEARLQSD</sequence>
<evidence type="ECO:0000313" key="1">
    <source>
        <dbReference type="EMBL" id="GAA1608576.1"/>
    </source>
</evidence>
<keyword evidence="2" id="KW-1185">Reference proteome</keyword>
<evidence type="ECO:0000313" key="2">
    <source>
        <dbReference type="Proteomes" id="UP001500393"/>
    </source>
</evidence>
<organism evidence="1 2">
    <name type="scientific">Kribbella sancticallisti</name>
    <dbReference type="NCBI Taxonomy" id="460087"/>
    <lineage>
        <taxon>Bacteria</taxon>
        <taxon>Bacillati</taxon>
        <taxon>Actinomycetota</taxon>
        <taxon>Actinomycetes</taxon>
        <taxon>Propionibacteriales</taxon>
        <taxon>Kribbellaceae</taxon>
        <taxon>Kribbella</taxon>
    </lineage>
</organism>
<dbReference type="Gene3D" id="1.25.40.10">
    <property type="entry name" value="Tetratricopeptide repeat domain"/>
    <property type="match status" value="1"/>
</dbReference>
<dbReference type="InterPro" id="IPR019734">
    <property type="entry name" value="TPR_rpt"/>
</dbReference>
<name>A0ABN2EK69_9ACTN</name>